<evidence type="ECO:0000256" key="1">
    <source>
        <dbReference type="SAM" id="MobiDB-lite"/>
    </source>
</evidence>
<evidence type="ECO:0000313" key="4">
    <source>
        <dbReference type="Proteomes" id="UP000215914"/>
    </source>
</evidence>
<dbReference type="AlphaFoldDB" id="A0A251RSJ2"/>
<evidence type="ECO:0000313" key="3">
    <source>
        <dbReference type="EMBL" id="OTF87267.1"/>
    </source>
</evidence>
<protein>
    <submittedName>
        <fullName evidence="3">Uncharacterized protein</fullName>
    </submittedName>
</protein>
<dbReference type="InParanoid" id="A0A251RSJ2"/>
<organism evidence="3 4">
    <name type="scientific">Helianthus annuus</name>
    <name type="common">Common sunflower</name>
    <dbReference type="NCBI Taxonomy" id="4232"/>
    <lineage>
        <taxon>Eukaryota</taxon>
        <taxon>Viridiplantae</taxon>
        <taxon>Streptophyta</taxon>
        <taxon>Embryophyta</taxon>
        <taxon>Tracheophyta</taxon>
        <taxon>Spermatophyta</taxon>
        <taxon>Magnoliopsida</taxon>
        <taxon>eudicotyledons</taxon>
        <taxon>Gunneridae</taxon>
        <taxon>Pentapetalae</taxon>
        <taxon>asterids</taxon>
        <taxon>campanulids</taxon>
        <taxon>Asterales</taxon>
        <taxon>Asteraceae</taxon>
        <taxon>Asteroideae</taxon>
        <taxon>Heliantheae alliance</taxon>
        <taxon>Heliantheae</taxon>
        <taxon>Helianthus</taxon>
    </lineage>
</organism>
<dbReference type="EMBL" id="CM007906">
    <property type="protein sequence ID" value="OTF87267.1"/>
    <property type="molecule type" value="Genomic_DNA"/>
</dbReference>
<reference evidence="2 4" key="1">
    <citation type="journal article" date="2017" name="Nature">
        <title>The sunflower genome provides insights into oil metabolism, flowering and Asterid evolution.</title>
        <authorList>
            <person name="Badouin H."/>
            <person name="Gouzy J."/>
            <person name="Grassa C.J."/>
            <person name="Murat F."/>
            <person name="Staton S.E."/>
            <person name="Cottret L."/>
            <person name="Lelandais-Briere C."/>
            <person name="Owens G.L."/>
            <person name="Carrere S."/>
            <person name="Mayjonade B."/>
            <person name="Legrand L."/>
            <person name="Gill N."/>
            <person name="Kane N.C."/>
            <person name="Bowers J.E."/>
            <person name="Hubner S."/>
            <person name="Bellec A."/>
            <person name="Berard A."/>
            <person name="Berges H."/>
            <person name="Blanchet N."/>
            <person name="Boniface M.C."/>
            <person name="Brunel D."/>
            <person name="Catrice O."/>
            <person name="Chaidir N."/>
            <person name="Claudel C."/>
            <person name="Donnadieu C."/>
            <person name="Faraut T."/>
            <person name="Fievet G."/>
            <person name="Helmstetter N."/>
            <person name="King M."/>
            <person name="Knapp S.J."/>
            <person name="Lai Z."/>
            <person name="Le Paslier M.C."/>
            <person name="Lippi Y."/>
            <person name="Lorenzon L."/>
            <person name="Mandel J.R."/>
            <person name="Marage G."/>
            <person name="Marchand G."/>
            <person name="Marquand E."/>
            <person name="Bret-Mestries E."/>
            <person name="Morien E."/>
            <person name="Nambeesan S."/>
            <person name="Nguyen T."/>
            <person name="Pegot-Espagnet P."/>
            <person name="Pouilly N."/>
            <person name="Raftis F."/>
            <person name="Sallet E."/>
            <person name="Schiex T."/>
            <person name="Thomas J."/>
            <person name="Vandecasteele C."/>
            <person name="Vares D."/>
            <person name="Vear F."/>
            <person name="Vautrin S."/>
            <person name="Crespi M."/>
            <person name="Mangin B."/>
            <person name="Burke J.M."/>
            <person name="Salse J."/>
            <person name="Munos S."/>
            <person name="Vincourt P."/>
            <person name="Rieseberg L.H."/>
            <person name="Langlade N.B."/>
        </authorList>
    </citation>
    <scope>NUCLEOTIDE SEQUENCE [LARGE SCALE GENOMIC DNA]</scope>
    <source>
        <strain evidence="4">cv. SF193</strain>
        <tissue evidence="2">Leaves</tissue>
    </source>
</reference>
<reference evidence="3" key="2">
    <citation type="submission" date="2017-02" db="EMBL/GenBank/DDBJ databases">
        <title>Sunflower complete genome.</title>
        <authorList>
            <person name="Langlade N."/>
            <person name="Munos S."/>
        </authorList>
    </citation>
    <scope>NUCLEOTIDE SEQUENCE [LARGE SCALE GENOMIC DNA]</scope>
    <source>
        <tissue evidence="3">Leaves</tissue>
    </source>
</reference>
<proteinExistence type="predicted"/>
<name>A0A251RSJ2_HELAN</name>
<reference evidence="2" key="3">
    <citation type="submission" date="2020-06" db="EMBL/GenBank/DDBJ databases">
        <title>Helianthus annuus Genome sequencing and assembly Release 2.</title>
        <authorList>
            <person name="Gouzy J."/>
            <person name="Langlade N."/>
            <person name="Munos S."/>
        </authorList>
    </citation>
    <scope>NUCLEOTIDE SEQUENCE</scope>
    <source>
        <tissue evidence="2">Leaves</tissue>
    </source>
</reference>
<sequence length="114" mass="13085">MHQINPYQDYEAFQHYKNRTSTIDFTHTRTYFGHLTRNRNSPENPEVVGTPSTLSETNRSLRRNSFLFICSPEIELRRDTILLISFEPLESPEKSPEFGDVAGALCRNSASSFG</sequence>
<accession>A0A251RSJ2</accession>
<dbReference type="EMBL" id="MNCJ02000332">
    <property type="protein sequence ID" value="KAF5756862.1"/>
    <property type="molecule type" value="Genomic_DNA"/>
</dbReference>
<dbReference type="Proteomes" id="UP000215914">
    <property type="component" value="Chromosome 17"/>
</dbReference>
<evidence type="ECO:0000313" key="2">
    <source>
        <dbReference type="EMBL" id="KAF5756862.1"/>
    </source>
</evidence>
<gene>
    <name evidence="3" type="ORF">HannXRQ_Chr17g0559891</name>
    <name evidence="2" type="ORF">HanXRQr2_Chr17g0819871</name>
</gene>
<dbReference type="Gramene" id="mRNA:HanXRQr2_Chr17g0819871">
    <property type="protein sequence ID" value="mRNA:HanXRQr2_Chr17g0819871"/>
    <property type="gene ID" value="HanXRQr2_Chr17g0819871"/>
</dbReference>
<feature type="region of interest" description="Disordered" evidence="1">
    <location>
        <begin position="35"/>
        <end position="55"/>
    </location>
</feature>
<keyword evidence="4" id="KW-1185">Reference proteome</keyword>